<dbReference type="GO" id="GO:0005524">
    <property type="term" value="F:ATP binding"/>
    <property type="evidence" value="ECO:0007669"/>
    <property type="project" value="InterPro"/>
</dbReference>
<dbReference type="GeneID" id="80910009"/>
<organism evidence="2 3">
    <name type="scientific">Didymosphaeria variabile</name>
    <dbReference type="NCBI Taxonomy" id="1932322"/>
    <lineage>
        <taxon>Eukaryota</taxon>
        <taxon>Fungi</taxon>
        <taxon>Dikarya</taxon>
        <taxon>Ascomycota</taxon>
        <taxon>Pezizomycotina</taxon>
        <taxon>Dothideomycetes</taxon>
        <taxon>Pleosporomycetidae</taxon>
        <taxon>Pleosporales</taxon>
        <taxon>Massarineae</taxon>
        <taxon>Didymosphaeriaceae</taxon>
        <taxon>Didymosphaeria</taxon>
    </lineage>
</organism>
<sequence>MPIASALTVLQNPWVDTSREGTYDSSSIRQDLEMMGIQWSPELQDVQENIEPVEPVVGVPPYYLEVLEAGRGVHGTVVLCLPRPYAIAAKHDSMQGSPHPIAELKSKLVAAKTAKDWPAPIKAAQNEARIHEMLAAESMRRLRASTLPQFASLRGRSSIDASPLHGLSVHKTYWLAIDAIVPSMTVADLWWEHPPKLEGDAEVLMLQVFCGLYDAIRFLHTCNPPIVHNDVHAGNVMLQLSDGLPRVVLTDFGSAKQEENDFDFQCVRNMINFMYVESLDFHRDSPTVPKGWPEFKDTLITRDYPNIFEPLLKLAEPLARSALANVDSKSKSDISSRLQEAAKPKEAKLLTNFQRMGLLPGGEVN</sequence>
<comment type="caution">
    <text evidence="2">The sequence shown here is derived from an EMBL/GenBank/DDBJ whole genome shotgun (WGS) entry which is preliminary data.</text>
</comment>
<keyword evidence="3" id="KW-1185">Reference proteome</keyword>
<dbReference type="EMBL" id="JAPEUX010000005">
    <property type="protein sequence ID" value="KAJ4351140.1"/>
    <property type="molecule type" value="Genomic_DNA"/>
</dbReference>
<gene>
    <name evidence="2" type="ORF">N0V89_006479</name>
</gene>
<dbReference type="InterPro" id="IPR000719">
    <property type="entry name" value="Prot_kinase_dom"/>
</dbReference>
<dbReference type="Proteomes" id="UP001140513">
    <property type="component" value="Unassembled WGS sequence"/>
</dbReference>
<dbReference type="AlphaFoldDB" id="A0A9W8XJM1"/>
<protein>
    <recommendedName>
        <fullName evidence="1">Protein kinase domain-containing protein</fullName>
    </recommendedName>
</protein>
<evidence type="ECO:0000313" key="2">
    <source>
        <dbReference type="EMBL" id="KAJ4351140.1"/>
    </source>
</evidence>
<evidence type="ECO:0000259" key="1">
    <source>
        <dbReference type="PROSITE" id="PS50011"/>
    </source>
</evidence>
<reference evidence="2" key="1">
    <citation type="submission" date="2022-10" db="EMBL/GenBank/DDBJ databases">
        <title>Tapping the CABI collections for fungal endophytes: first genome assemblies for Collariella, Neodidymelliopsis, Ascochyta clinopodiicola, Didymella pomorum, Didymosphaeria variabile, Neocosmospora piperis and Neocucurbitaria cava.</title>
        <authorList>
            <person name="Hill R."/>
        </authorList>
    </citation>
    <scope>NUCLEOTIDE SEQUENCE</scope>
    <source>
        <strain evidence="2">IMI 356815</strain>
    </source>
</reference>
<feature type="domain" description="Protein kinase" evidence="1">
    <location>
        <begin position="63"/>
        <end position="365"/>
    </location>
</feature>
<dbReference type="RefSeq" id="XP_056069496.1">
    <property type="nucleotide sequence ID" value="XM_056215249.1"/>
</dbReference>
<accession>A0A9W8XJM1</accession>
<name>A0A9W8XJM1_9PLEO</name>
<dbReference type="GO" id="GO:0004672">
    <property type="term" value="F:protein kinase activity"/>
    <property type="evidence" value="ECO:0007669"/>
    <property type="project" value="InterPro"/>
</dbReference>
<dbReference type="Gene3D" id="1.10.510.10">
    <property type="entry name" value="Transferase(Phosphotransferase) domain 1"/>
    <property type="match status" value="1"/>
</dbReference>
<dbReference type="SUPFAM" id="SSF56112">
    <property type="entry name" value="Protein kinase-like (PK-like)"/>
    <property type="match status" value="1"/>
</dbReference>
<evidence type="ECO:0000313" key="3">
    <source>
        <dbReference type="Proteomes" id="UP001140513"/>
    </source>
</evidence>
<dbReference type="InterPro" id="IPR011009">
    <property type="entry name" value="Kinase-like_dom_sf"/>
</dbReference>
<dbReference type="PROSITE" id="PS50011">
    <property type="entry name" value="PROTEIN_KINASE_DOM"/>
    <property type="match status" value="1"/>
</dbReference>
<dbReference type="OrthoDB" id="5979581at2759"/>
<proteinExistence type="predicted"/>